<dbReference type="EMBL" id="JAFNEN010000938">
    <property type="protein sequence ID" value="KAG8175957.1"/>
    <property type="molecule type" value="Genomic_DNA"/>
</dbReference>
<sequence length="138" mass="15246">MVPELVSRCFHEKKRSIEKLHLVGGKAFSGEVYGTGGAEAQCGNCRRRIQTCHIVFMGTNLGKSIGVVVQLVVFLSSPCFHIFLDIQQGVGPSVCRYIRSRKGVGKSRISKGKHFTSRYKLCHRNVALGPDTCRIIVP</sequence>
<organism evidence="1 2">
    <name type="scientific">Oedothorax gibbosus</name>
    <dbReference type="NCBI Taxonomy" id="931172"/>
    <lineage>
        <taxon>Eukaryota</taxon>
        <taxon>Metazoa</taxon>
        <taxon>Ecdysozoa</taxon>
        <taxon>Arthropoda</taxon>
        <taxon>Chelicerata</taxon>
        <taxon>Arachnida</taxon>
        <taxon>Araneae</taxon>
        <taxon>Araneomorphae</taxon>
        <taxon>Entelegynae</taxon>
        <taxon>Araneoidea</taxon>
        <taxon>Linyphiidae</taxon>
        <taxon>Erigoninae</taxon>
        <taxon>Oedothorax</taxon>
    </lineage>
</organism>
<gene>
    <name evidence="1" type="ORF">JTE90_026940</name>
</gene>
<name>A0AAV6TVH9_9ARAC</name>
<protein>
    <submittedName>
        <fullName evidence="1">Uncharacterized protein</fullName>
    </submittedName>
</protein>
<evidence type="ECO:0000313" key="1">
    <source>
        <dbReference type="EMBL" id="KAG8175957.1"/>
    </source>
</evidence>
<accession>A0AAV6TVH9</accession>
<dbReference type="AlphaFoldDB" id="A0AAV6TVH9"/>
<reference evidence="1 2" key="1">
    <citation type="journal article" date="2022" name="Nat. Ecol. Evol.">
        <title>A masculinizing supergene underlies an exaggerated male reproductive morph in a spider.</title>
        <authorList>
            <person name="Hendrickx F."/>
            <person name="De Corte Z."/>
            <person name="Sonet G."/>
            <person name="Van Belleghem S.M."/>
            <person name="Kostlbacher S."/>
            <person name="Vangestel C."/>
        </authorList>
    </citation>
    <scope>NUCLEOTIDE SEQUENCE [LARGE SCALE GENOMIC DNA]</scope>
    <source>
        <strain evidence="1">W744_W776</strain>
    </source>
</reference>
<keyword evidence="2" id="KW-1185">Reference proteome</keyword>
<proteinExistence type="predicted"/>
<dbReference type="Proteomes" id="UP000827092">
    <property type="component" value="Unassembled WGS sequence"/>
</dbReference>
<evidence type="ECO:0000313" key="2">
    <source>
        <dbReference type="Proteomes" id="UP000827092"/>
    </source>
</evidence>
<comment type="caution">
    <text evidence="1">The sequence shown here is derived from an EMBL/GenBank/DDBJ whole genome shotgun (WGS) entry which is preliminary data.</text>
</comment>